<evidence type="ECO:0000313" key="3">
    <source>
        <dbReference type="Proteomes" id="UP000244336"/>
    </source>
</evidence>
<feature type="compositionally biased region" description="Acidic residues" evidence="1">
    <location>
        <begin position="115"/>
        <end position="129"/>
    </location>
</feature>
<feature type="region of interest" description="Disordered" evidence="1">
    <location>
        <begin position="1"/>
        <end position="27"/>
    </location>
</feature>
<feature type="compositionally biased region" description="Basic and acidic residues" evidence="1">
    <location>
        <begin position="130"/>
        <end position="145"/>
    </location>
</feature>
<keyword evidence="3" id="KW-1185">Reference proteome</keyword>
<feature type="compositionally biased region" description="Gly residues" evidence="1">
    <location>
        <begin position="69"/>
        <end position="78"/>
    </location>
</feature>
<dbReference type="PANTHER" id="PTHR34572">
    <property type="entry name" value="GOLGIN FAMILY A PROTEIN"/>
    <property type="match status" value="1"/>
</dbReference>
<dbReference type="Gramene" id="PUZ70125">
    <property type="protein sequence ID" value="PUZ70125"/>
    <property type="gene ID" value="GQ55_2G200200"/>
</dbReference>
<accession>A0A2T7EQM2</accession>
<gene>
    <name evidence="2" type="ORF">GQ55_2G200200</name>
</gene>
<protein>
    <submittedName>
        <fullName evidence="2">Uncharacterized protein</fullName>
    </submittedName>
</protein>
<sequence length="151" mass="15651">MDTVAPRLSRSSTRYGPVSSSAASFSGPVRKWRKAWVPLAGAAAAAGSGGGASRGDNKVVLFRWTPVNGGSGGGGGAASGMEPAAAGRRRYVPAAGEAENTSKKGTSSELNLNLELEDPDDDTDADMSTDEPRDVKDSNPRPESRLKRKAF</sequence>
<evidence type="ECO:0000256" key="1">
    <source>
        <dbReference type="SAM" id="MobiDB-lite"/>
    </source>
</evidence>
<proteinExistence type="predicted"/>
<organism evidence="2 3">
    <name type="scientific">Panicum hallii var. hallii</name>
    <dbReference type="NCBI Taxonomy" id="1504633"/>
    <lineage>
        <taxon>Eukaryota</taxon>
        <taxon>Viridiplantae</taxon>
        <taxon>Streptophyta</taxon>
        <taxon>Embryophyta</taxon>
        <taxon>Tracheophyta</taxon>
        <taxon>Spermatophyta</taxon>
        <taxon>Magnoliopsida</taxon>
        <taxon>Liliopsida</taxon>
        <taxon>Poales</taxon>
        <taxon>Poaceae</taxon>
        <taxon>PACMAD clade</taxon>
        <taxon>Panicoideae</taxon>
        <taxon>Panicodae</taxon>
        <taxon>Paniceae</taxon>
        <taxon>Panicinae</taxon>
        <taxon>Panicum</taxon>
        <taxon>Panicum sect. Panicum</taxon>
    </lineage>
</organism>
<evidence type="ECO:0000313" key="2">
    <source>
        <dbReference type="EMBL" id="PUZ70125.1"/>
    </source>
</evidence>
<dbReference type="Proteomes" id="UP000244336">
    <property type="component" value="Chromosome 2"/>
</dbReference>
<dbReference type="EMBL" id="CM009750">
    <property type="protein sequence ID" value="PUZ70125.1"/>
    <property type="molecule type" value="Genomic_DNA"/>
</dbReference>
<reference evidence="2 3" key="1">
    <citation type="submission" date="2018-04" db="EMBL/GenBank/DDBJ databases">
        <title>WGS assembly of Panicum hallii var. hallii HAL2.</title>
        <authorList>
            <person name="Lovell J."/>
            <person name="Jenkins J."/>
            <person name="Lowry D."/>
            <person name="Mamidi S."/>
            <person name="Sreedasyam A."/>
            <person name="Weng X."/>
            <person name="Barry K."/>
            <person name="Bonette J."/>
            <person name="Campitelli B."/>
            <person name="Daum C."/>
            <person name="Gordon S."/>
            <person name="Gould B."/>
            <person name="Lipzen A."/>
            <person name="MacQueen A."/>
            <person name="Palacio-Mejia J."/>
            <person name="Plott C."/>
            <person name="Shakirov E."/>
            <person name="Shu S."/>
            <person name="Yoshinaga Y."/>
            <person name="Zane M."/>
            <person name="Rokhsar D."/>
            <person name="Grimwood J."/>
            <person name="Schmutz J."/>
            <person name="Juenger T."/>
        </authorList>
    </citation>
    <scope>NUCLEOTIDE SEQUENCE [LARGE SCALE GENOMIC DNA]</scope>
    <source>
        <strain evidence="3">cv. HAL2</strain>
    </source>
</reference>
<name>A0A2T7EQM2_9POAL</name>
<feature type="compositionally biased region" description="Polar residues" evidence="1">
    <location>
        <begin position="9"/>
        <end position="24"/>
    </location>
</feature>
<dbReference type="OrthoDB" id="2020529at2759"/>
<dbReference type="PANTHER" id="PTHR34572:SF2">
    <property type="entry name" value="OS09G0284300 PROTEIN"/>
    <property type="match status" value="1"/>
</dbReference>
<dbReference type="STRING" id="1504633.A0A2T7EQM2"/>
<dbReference type="AlphaFoldDB" id="A0A2T7EQM2"/>
<feature type="region of interest" description="Disordered" evidence="1">
    <location>
        <begin position="66"/>
        <end position="151"/>
    </location>
</feature>